<evidence type="ECO:0000256" key="1">
    <source>
        <dbReference type="SAM" id="MobiDB-lite"/>
    </source>
</evidence>
<dbReference type="EMBL" id="AVOT02065386">
    <property type="protein sequence ID" value="MBW0557490.1"/>
    <property type="molecule type" value="Genomic_DNA"/>
</dbReference>
<evidence type="ECO:0000313" key="2">
    <source>
        <dbReference type="EMBL" id="MBW0557490.1"/>
    </source>
</evidence>
<dbReference type="Proteomes" id="UP000765509">
    <property type="component" value="Unassembled WGS sequence"/>
</dbReference>
<dbReference type="AlphaFoldDB" id="A0A9Q3J724"/>
<feature type="compositionally biased region" description="Polar residues" evidence="1">
    <location>
        <begin position="44"/>
        <end position="57"/>
    </location>
</feature>
<sequence>MEPIFFQRQGQEYKELVEKSDYFIHRPKEGVGNDPNFGERRPSSIYQLQKSPTTNPTALRRSRKVPRTIREKEKERKIGKDLTNKGTESANWNLQL</sequence>
<protein>
    <submittedName>
        <fullName evidence="2">Uncharacterized protein</fullName>
    </submittedName>
</protein>
<comment type="caution">
    <text evidence="2">The sequence shown here is derived from an EMBL/GenBank/DDBJ whole genome shotgun (WGS) entry which is preliminary data.</text>
</comment>
<proteinExistence type="predicted"/>
<gene>
    <name evidence="2" type="ORF">O181_097205</name>
</gene>
<keyword evidence="3" id="KW-1185">Reference proteome</keyword>
<feature type="compositionally biased region" description="Polar residues" evidence="1">
    <location>
        <begin position="84"/>
        <end position="96"/>
    </location>
</feature>
<feature type="region of interest" description="Disordered" evidence="1">
    <location>
        <begin position="26"/>
        <end position="96"/>
    </location>
</feature>
<organism evidence="2 3">
    <name type="scientific">Austropuccinia psidii MF-1</name>
    <dbReference type="NCBI Taxonomy" id="1389203"/>
    <lineage>
        <taxon>Eukaryota</taxon>
        <taxon>Fungi</taxon>
        <taxon>Dikarya</taxon>
        <taxon>Basidiomycota</taxon>
        <taxon>Pucciniomycotina</taxon>
        <taxon>Pucciniomycetes</taxon>
        <taxon>Pucciniales</taxon>
        <taxon>Sphaerophragmiaceae</taxon>
        <taxon>Austropuccinia</taxon>
    </lineage>
</organism>
<feature type="compositionally biased region" description="Basic and acidic residues" evidence="1">
    <location>
        <begin position="26"/>
        <end position="42"/>
    </location>
</feature>
<accession>A0A9Q3J724</accession>
<reference evidence="2" key="1">
    <citation type="submission" date="2021-03" db="EMBL/GenBank/DDBJ databases">
        <title>Draft genome sequence of rust myrtle Austropuccinia psidii MF-1, a brazilian biotype.</title>
        <authorList>
            <person name="Quecine M.C."/>
            <person name="Pachon D.M.R."/>
            <person name="Bonatelli M.L."/>
            <person name="Correr F.H."/>
            <person name="Franceschini L.M."/>
            <person name="Leite T.F."/>
            <person name="Margarido G.R.A."/>
            <person name="Almeida C.A."/>
            <person name="Ferrarezi J.A."/>
            <person name="Labate C.A."/>
        </authorList>
    </citation>
    <scope>NUCLEOTIDE SEQUENCE</scope>
    <source>
        <strain evidence="2">MF-1</strain>
    </source>
</reference>
<feature type="compositionally biased region" description="Basic and acidic residues" evidence="1">
    <location>
        <begin position="68"/>
        <end position="83"/>
    </location>
</feature>
<name>A0A9Q3J724_9BASI</name>
<evidence type="ECO:0000313" key="3">
    <source>
        <dbReference type="Proteomes" id="UP000765509"/>
    </source>
</evidence>